<dbReference type="AlphaFoldDB" id="A0A7J9JFT0"/>
<dbReference type="EMBL" id="JABFAE010000007">
    <property type="protein sequence ID" value="MBA0833261.1"/>
    <property type="molecule type" value="Genomic_DNA"/>
</dbReference>
<proteinExistence type="predicted"/>
<evidence type="ECO:0000313" key="1">
    <source>
        <dbReference type="EMBL" id="MBA0833261.1"/>
    </source>
</evidence>
<gene>
    <name evidence="1" type="ORF">Goarm_017585</name>
</gene>
<protein>
    <submittedName>
        <fullName evidence="1">Uncharacterized protein</fullName>
    </submittedName>
</protein>
<dbReference type="Proteomes" id="UP000593575">
    <property type="component" value="Unassembled WGS sequence"/>
</dbReference>
<comment type="caution">
    <text evidence="1">The sequence shown here is derived from an EMBL/GenBank/DDBJ whole genome shotgun (WGS) entry which is preliminary data.</text>
</comment>
<evidence type="ECO:0000313" key="2">
    <source>
        <dbReference type="Proteomes" id="UP000593575"/>
    </source>
</evidence>
<accession>A0A7J9JFT0</accession>
<name>A0A7J9JFT0_9ROSI</name>
<sequence length="184" mass="21048">MEWSVMWLPRSIVTELSSLYYRTPFPPPMVWLLSSSMLERMSHLKLSRLHKCLQEQLGEGLLRFSILDCRALPLDSSSRSLPMPSRLPKLQECLREGLLRLSLLNCWVLPLDSSSRSHPMPSRLPKCLQEGLGKGLLRLRILDCWALPLGSSSRSHPMPSRLPKVLQEWLLRPSILDCSVLPLD</sequence>
<reference evidence="1 2" key="1">
    <citation type="journal article" date="2019" name="Genome Biol. Evol.">
        <title>Insights into the evolution of the New World diploid cottons (Gossypium, subgenus Houzingenia) based on genome sequencing.</title>
        <authorList>
            <person name="Grover C.E."/>
            <person name="Arick M.A. 2nd"/>
            <person name="Thrash A."/>
            <person name="Conover J.L."/>
            <person name="Sanders W.S."/>
            <person name="Peterson D.G."/>
            <person name="Frelichowski J.E."/>
            <person name="Scheffler J.A."/>
            <person name="Scheffler B.E."/>
            <person name="Wendel J.F."/>
        </authorList>
    </citation>
    <scope>NUCLEOTIDE SEQUENCE [LARGE SCALE GENOMIC DNA]</scope>
    <source>
        <strain evidence="1">6</strain>
        <tissue evidence="1">Leaf</tissue>
    </source>
</reference>
<organism evidence="1 2">
    <name type="scientific">Gossypium armourianum</name>
    <dbReference type="NCBI Taxonomy" id="34283"/>
    <lineage>
        <taxon>Eukaryota</taxon>
        <taxon>Viridiplantae</taxon>
        <taxon>Streptophyta</taxon>
        <taxon>Embryophyta</taxon>
        <taxon>Tracheophyta</taxon>
        <taxon>Spermatophyta</taxon>
        <taxon>Magnoliopsida</taxon>
        <taxon>eudicotyledons</taxon>
        <taxon>Gunneridae</taxon>
        <taxon>Pentapetalae</taxon>
        <taxon>rosids</taxon>
        <taxon>malvids</taxon>
        <taxon>Malvales</taxon>
        <taxon>Malvaceae</taxon>
        <taxon>Malvoideae</taxon>
        <taxon>Gossypium</taxon>
    </lineage>
</organism>
<keyword evidence="2" id="KW-1185">Reference proteome</keyword>